<comment type="similarity">
    <text evidence="2">Belongs to the alkylbase DNA glycosidase AlkA family.</text>
</comment>
<dbReference type="GO" id="GO:0006307">
    <property type="term" value="P:DNA alkylation repair"/>
    <property type="evidence" value="ECO:0007669"/>
    <property type="project" value="TreeGrafter"/>
</dbReference>
<dbReference type="SUPFAM" id="SSF48150">
    <property type="entry name" value="DNA-glycosylase"/>
    <property type="match status" value="1"/>
</dbReference>
<evidence type="ECO:0000313" key="7">
    <source>
        <dbReference type="EMBL" id="XBO72677.1"/>
    </source>
</evidence>
<evidence type="ECO:0000256" key="5">
    <source>
        <dbReference type="ARBA" id="ARBA00023204"/>
    </source>
</evidence>
<dbReference type="Pfam" id="PF00730">
    <property type="entry name" value="HhH-GPD"/>
    <property type="match status" value="1"/>
</dbReference>
<name>A0AAU7KLW1_9GAMM</name>
<evidence type="ECO:0000256" key="1">
    <source>
        <dbReference type="ARBA" id="ARBA00000086"/>
    </source>
</evidence>
<dbReference type="InterPro" id="IPR003265">
    <property type="entry name" value="HhH-GPD_domain"/>
</dbReference>
<reference evidence="7" key="1">
    <citation type="submission" date="2022-06" db="EMBL/GenBank/DDBJ databases">
        <title>A novel DMS-producing enzyme.</title>
        <authorList>
            <person name="Zhang Y."/>
        </authorList>
    </citation>
    <scope>NUCLEOTIDE SEQUENCE</scope>
    <source>
        <strain evidence="7">RT37</strain>
    </source>
</reference>
<dbReference type="GO" id="GO:0006285">
    <property type="term" value="P:base-excision repair, AP site formation"/>
    <property type="evidence" value="ECO:0007669"/>
    <property type="project" value="TreeGrafter"/>
</dbReference>
<comment type="catalytic activity">
    <reaction evidence="1">
        <text>Hydrolysis of alkylated DNA, releasing 3-methyladenine, 3-methylguanine, 7-methylguanine and 7-methyladenine.</text>
        <dbReference type="EC" id="3.2.2.21"/>
    </reaction>
</comment>
<keyword evidence="5" id="KW-0234">DNA repair</keyword>
<protein>
    <recommendedName>
        <fullName evidence="3">DNA-3-methyladenine glycosylase II</fullName>
        <ecNumber evidence="3">3.2.2.21</ecNumber>
    </recommendedName>
</protein>
<keyword evidence="4" id="KW-0227">DNA damage</keyword>
<gene>
    <name evidence="7" type="ORF">NFG58_08245</name>
</gene>
<feature type="domain" description="HhH-GPD" evidence="6">
    <location>
        <begin position="53"/>
        <end position="209"/>
    </location>
</feature>
<evidence type="ECO:0000259" key="6">
    <source>
        <dbReference type="SMART" id="SM00478"/>
    </source>
</evidence>
<dbReference type="PANTHER" id="PTHR43003:SF5">
    <property type="entry name" value="DNA-3-METHYLADENINE GLYCOSYLASE"/>
    <property type="match status" value="1"/>
</dbReference>
<evidence type="ECO:0000256" key="2">
    <source>
        <dbReference type="ARBA" id="ARBA00010817"/>
    </source>
</evidence>
<organism evidence="7">
    <name type="scientific">Halomonas sp. RT37</name>
    <dbReference type="NCBI Taxonomy" id="2950872"/>
    <lineage>
        <taxon>Bacteria</taxon>
        <taxon>Pseudomonadati</taxon>
        <taxon>Pseudomonadota</taxon>
        <taxon>Gammaproteobacteria</taxon>
        <taxon>Oceanospirillales</taxon>
        <taxon>Halomonadaceae</taxon>
        <taxon>Halomonas</taxon>
    </lineage>
</organism>
<sequence>MQVHDIAVHLGPAQAHLRQLDDGWAGLIDRVGDCGLTTALDRSPYESLSRAVAYQQLHGKAAAAIVGRLTALFPGQDFPSPRQLSELSSEELRACGFSARKQATLQGLAEAALDGRIPNREQAAEMEDEELIKRFTAIKGIGRWTVEMMLINTLGRPDILPVDDLGIRDGARYLFGWERMPTPRETRELCEPCRPWRSVASWYLWRCNEQPDYRRLAKS</sequence>
<dbReference type="RefSeq" id="WP_108132734.1">
    <property type="nucleotide sequence ID" value="NZ_CP098827.1"/>
</dbReference>
<dbReference type="GO" id="GO:0043916">
    <property type="term" value="F:DNA-7-methylguanine glycosylase activity"/>
    <property type="evidence" value="ECO:0007669"/>
    <property type="project" value="TreeGrafter"/>
</dbReference>
<dbReference type="InterPro" id="IPR051912">
    <property type="entry name" value="Alkylbase_DNA_Glycosylase/TA"/>
</dbReference>
<dbReference type="InterPro" id="IPR011257">
    <property type="entry name" value="DNA_glycosylase"/>
</dbReference>
<dbReference type="SMART" id="SM00478">
    <property type="entry name" value="ENDO3c"/>
    <property type="match status" value="1"/>
</dbReference>
<accession>A0AAU7KLW1</accession>
<evidence type="ECO:0000256" key="4">
    <source>
        <dbReference type="ARBA" id="ARBA00022763"/>
    </source>
</evidence>
<dbReference type="Gene3D" id="1.10.1670.40">
    <property type="match status" value="1"/>
</dbReference>
<dbReference type="EMBL" id="CP098827">
    <property type="protein sequence ID" value="XBO72677.1"/>
    <property type="molecule type" value="Genomic_DNA"/>
</dbReference>
<evidence type="ECO:0000256" key="3">
    <source>
        <dbReference type="ARBA" id="ARBA00012000"/>
    </source>
</evidence>
<dbReference type="CDD" id="cd00056">
    <property type="entry name" value="ENDO3c"/>
    <property type="match status" value="1"/>
</dbReference>
<dbReference type="FunFam" id="1.10.340.30:FF:000004">
    <property type="entry name" value="DNA-3-methyladenine glycosylase II"/>
    <property type="match status" value="1"/>
</dbReference>
<dbReference type="AlphaFoldDB" id="A0AAU7KLW1"/>
<dbReference type="GO" id="GO:0008725">
    <property type="term" value="F:DNA-3-methyladenine glycosylase activity"/>
    <property type="evidence" value="ECO:0007669"/>
    <property type="project" value="TreeGrafter"/>
</dbReference>
<dbReference type="PANTHER" id="PTHR43003">
    <property type="entry name" value="DNA-3-METHYLADENINE GLYCOSYLASE"/>
    <property type="match status" value="1"/>
</dbReference>
<dbReference type="GO" id="GO:0032993">
    <property type="term" value="C:protein-DNA complex"/>
    <property type="evidence" value="ECO:0007669"/>
    <property type="project" value="TreeGrafter"/>
</dbReference>
<dbReference type="EC" id="3.2.2.21" evidence="3"/>
<proteinExistence type="inferred from homology"/>
<dbReference type="Gene3D" id="1.10.340.30">
    <property type="entry name" value="Hypothetical protein, domain 2"/>
    <property type="match status" value="1"/>
</dbReference>
<dbReference type="GO" id="GO:0032131">
    <property type="term" value="F:alkylated DNA binding"/>
    <property type="evidence" value="ECO:0007669"/>
    <property type="project" value="TreeGrafter"/>
</dbReference>